<comment type="subcellular location">
    <subcellularLocation>
        <location evidence="1">Membrane</location>
    </subcellularLocation>
</comment>
<dbReference type="InterPro" id="IPR036013">
    <property type="entry name" value="Band_7/SPFH_dom_sf"/>
</dbReference>
<feature type="domain" description="Band 7" evidence="5">
    <location>
        <begin position="52"/>
        <end position="232"/>
    </location>
</feature>
<evidence type="ECO:0000259" key="5">
    <source>
        <dbReference type="SMART" id="SM00244"/>
    </source>
</evidence>
<dbReference type="GO" id="GO:0002020">
    <property type="term" value="F:protease binding"/>
    <property type="evidence" value="ECO:0007669"/>
    <property type="project" value="TreeGrafter"/>
</dbReference>
<dbReference type="InterPro" id="IPR001107">
    <property type="entry name" value="Band_7"/>
</dbReference>
<proteinExistence type="inferred from homology"/>
<protein>
    <recommendedName>
        <fullName evidence="5">Band 7 domain-containing protein</fullName>
    </recommendedName>
</protein>
<evidence type="ECO:0000256" key="3">
    <source>
        <dbReference type="ARBA" id="ARBA00023136"/>
    </source>
</evidence>
<dbReference type="EMBL" id="AWYA01000106">
    <property type="protein sequence ID" value="KIC04409.1"/>
    <property type="molecule type" value="Genomic_DNA"/>
</dbReference>
<feature type="transmembrane region" description="Helical" evidence="4">
    <location>
        <begin position="29"/>
        <end position="54"/>
    </location>
</feature>
<evidence type="ECO:0000256" key="4">
    <source>
        <dbReference type="SAM" id="Phobius"/>
    </source>
</evidence>
<comment type="caution">
    <text evidence="6">The sequence shown here is derived from an EMBL/GenBank/DDBJ whole genome shotgun (WGS) entry which is preliminary data.</text>
</comment>
<dbReference type="SMART" id="SM00244">
    <property type="entry name" value="PHB"/>
    <property type="match status" value="1"/>
</dbReference>
<accession>A0A837DU50</accession>
<dbReference type="AlphaFoldDB" id="A0A837DU50"/>
<evidence type="ECO:0000256" key="1">
    <source>
        <dbReference type="ARBA" id="ARBA00004370"/>
    </source>
</evidence>
<sequence>MNTVFAIKFMLILNYQKERSGEKMIISDFFNALLSSGLTIFIIIIILAILIASYKKASPNEVLIITGGCLGKKGPYLIEDPETHTRVKVVKGGGAFVIPFIQQAEFQTLDTFNVDVSVEDIMTIDAVPVDASANALLRVGSTPELIAKAAEKTLGLSEEERQSQMIEVVRGGVREVLSGLTPKQANDRAEFQNQVRQSIEETFANLGLEITALQITKISDKNGYYESLSAKEIADKRSYARQAKAEAEKEAQLVEVKNKQEAQEAQLQSKRYISDKTKETDVAIAQNDAQVQTEKAKAEQAYAIEKAIQEQTLKEKEIVVRENELKSTVIAQQNAEAQAVQIKAEADANALRIKAQADKDAQNLSTDANAYSIREQGQASADKIQVEGQANAKAQEAIAKALEQNGQVALAMAIIDKLPEISASYAQAVASIDQLTVFDGAAGVSGQTNEGLAQSLAFIKDATGIDVAELVNKRADGTTTLNRPVPIEEDK</sequence>
<dbReference type="Pfam" id="PF01145">
    <property type="entry name" value="Band_7"/>
    <property type="match status" value="1"/>
</dbReference>
<name>A0A837DU50_9LACO</name>
<comment type="similarity">
    <text evidence="2">Belongs to the band 7/mec-2 family. Flotillin subfamily.</text>
</comment>
<dbReference type="InterPro" id="IPR027705">
    <property type="entry name" value="Flotillin_fam"/>
</dbReference>
<dbReference type="CDD" id="cd03399">
    <property type="entry name" value="SPFH_flotillin"/>
    <property type="match status" value="1"/>
</dbReference>
<evidence type="ECO:0000313" key="6">
    <source>
        <dbReference type="EMBL" id="KIC04409.1"/>
    </source>
</evidence>
<keyword evidence="4" id="KW-0812">Transmembrane</keyword>
<dbReference type="GO" id="GO:0072659">
    <property type="term" value="P:protein localization to plasma membrane"/>
    <property type="evidence" value="ECO:0007669"/>
    <property type="project" value="TreeGrafter"/>
</dbReference>
<dbReference type="Proteomes" id="UP000031011">
    <property type="component" value="Unassembled WGS sequence"/>
</dbReference>
<organism evidence="6 7">
    <name type="scientific">Ligilactobacillus ruminis DPC 6832</name>
    <dbReference type="NCBI Taxonomy" id="1402208"/>
    <lineage>
        <taxon>Bacteria</taxon>
        <taxon>Bacillati</taxon>
        <taxon>Bacillota</taxon>
        <taxon>Bacilli</taxon>
        <taxon>Lactobacillales</taxon>
        <taxon>Lactobacillaceae</taxon>
        <taxon>Ligilactobacillus</taxon>
    </lineage>
</organism>
<keyword evidence="4" id="KW-1133">Transmembrane helix</keyword>
<gene>
    <name evidence="6" type="ORF">LRN_1537</name>
</gene>
<evidence type="ECO:0000313" key="7">
    <source>
        <dbReference type="Proteomes" id="UP000031011"/>
    </source>
</evidence>
<dbReference type="GO" id="GO:0005886">
    <property type="term" value="C:plasma membrane"/>
    <property type="evidence" value="ECO:0007669"/>
    <property type="project" value="TreeGrafter"/>
</dbReference>
<dbReference type="PANTHER" id="PTHR13806">
    <property type="entry name" value="FLOTILLIN-RELATED"/>
    <property type="match status" value="1"/>
</dbReference>
<keyword evidence="3 4" id="KW-0472">Membrane</keyword>
<reference evidence="6 7" key="1">
    <citation type="journal article" date="2015" name="BMC Microbiol.">
        <title>Lactobacillus ruminis strains cluster according to their mammalian gut source.</title>
        <authorList>
            <person name="O' Donnell M.M."/>
            <person name="Harris H.M."/>
            <person name="Lynch D.B."/>
            <person name="Ross R.P."/>
            <person name="O'Toole P.W."/>
        </authorList>
    </citation>
    <scope>NUCLEOTIDE SEQUENCE [LARGE SCALE GENOMIC DNA]</scope>
    <source>
        <strain evidence="6 7">DPC 6832</strain>
    </source>
</reference>
<dbReference type="Gene3D" id="3.30.479.30">
    <property type="entry name" value="Band 7 domain"/>
    <property type="match status" value="1"/>
</dbReference>
<evidence type="ECO:0000256" key="2">
    <source>
        <dbReference type="ARBA" id="ARBA00007161"/>
    </source>
</evidence>
<dbReference type="PANTHER" id="PTHR13806:SF46">
    <property type="entry name" value="FLOTILLIN-1-RELATED"/>
    <property type="match status" value="1"/>
</dbReference>
<dbReference type="SUPFAM" id="SSF117892">
    <property type="entry name" value="Band 7/SPFH domain"/>
    <property type="match status" value="1"/>
</dbReference>